<dbReference type="PANTHER" id="PTHR34138">
    <property type="entry name" value="CELL SHAPE-DETERMINING PROTEIN MREC"/>
    <property type="match status" value="1"/>
</dbReference>
<dbReference type="EMBL" id="JBJIAA010000016">
    <property type="protein sequence ID" value="MFL0252365.1"/>
    <property type="molecule type" value="Genomic_DNA"/>
</dbReference>
<evidence type="ECO:0000256" key="1">
    <source>
        <dbReference type="ARBA" id="ARBA00009369"/>
    </source>
</evidence>
<dbReference type="Proteomes" id="UP001623592">
    <property type="component" value="Unassembled WGS sequence"/>
</dbReference>
<keyword evidence="6" id="KW-0175">Coiled coil</keyword>
<feature type="coiled-coil region" evidence="6">
    <location>
        <begin position="67"/>
        <end position="111"/>
    </location>
</feature>
<dbReference type="InterPro" id="IPR042177">
    <property type="entry name" value="Cell/Rod_1"/>
</dbReference>
<evidence type="ECO:0000256" key="2">
    <source>
        <dbReference type="ARBA" id="ARBA00013855"/>
    </source>
</evidence>
<dbReference type="PANTHER" id="PTHR34138:SF1">
    <property type="entry name" value="CELL SHAPE-DETERMINING PROTEIN MREC"/>
    <property type="match status" value="1"/>
</dbReference>
<organism evidence="9 10">
    <name type="scientific">Clostridium neuense</name>
    <dbReference type="NCBI Taxonomy" id="1728934"/>
    <lineage>
        <taxon>Bacteria</taxon>
        <taxon>Bacillati</taxon>
        <taxon>Bacillota</taxon>
        <taxon>Clostridia</taxon>
        <taxon>Eubacteriales</taxon>
        <taxon>Clostridiaceae</taxon>
        <taxon>Clostridium</taxon>
    </lineage>
</organism>
<sequence length="284" mass="31021">MKVFKNKLTVTIVVLSVSFLILIAYSFKRNSASFVENGVGTTLNTVEGFFYKINDNIKDFLGFVVNFSSVKSENATLKEKNSELRKKALLYDSLKKENDDLKKQLNFETDKSEFKYVGCEILHKSGGNILKSYVISRGSKDGIAKGMAVLNADGLIGIVTSVNASYSTVETICNESTAVAASINRTGDNSGVLKGYVDSDNENLAQLTMLPLDADIKKGDIILTSGVGGYYPKNIMIGKVIDVEPNASKGEKQAIVKPAVDFDKLERVSVVVPKNNRGEIKYDN</sequence>
<comment type="similarity">
    <text evidence="1 5">Belongs to the MreC family.</text>
</comment>
<feature type="domain" description="Rod shape-determining protein MreC beta-barrel core" evidence="8">
    <location>
        <begin position="122"/>
        <end position="271"/>
    </location>
</feature>
<name>A0ABW8TLH0_9CLOT</name>
<accession>A0ABW8TLH0</accession>
<keyword evidence="3 5" id="KW-0133">Cell shape</keyword>
<keyword evidence="7" id="KW-1133">Transmembrane helix</keyword>
<feature type="transmembrane region" description="Helical" evidence="7">
    <location>
        <begin position="7"/>
        <end position="27"/>
    </location>
</feature>
<comment type="caution">
    <text evidence="9">The sequence shown here is derived from an EMBL/GenBank/DDBJ whole genome shotgun (WGS) entry which is preliminary data.</text>
</comment>
<evidence type="ECO:0000256" key="6">
    <source>
        <dbReference type="SAM" id="Coils"/>
    </source>
</evidence>
<dbReference type="Pfam" id="PF04085">
    <property type="entry name" value="MreC"/>
    <property type="match status" value="1"/>
</dbReference>
<evidence type="ECO:0000256" key="5">
    <source>
        <dbReference type="PIRNR" id="PIRNR038471"/>
    </source>
</evidence>
<dbReference type="Gene3D" id="2.40.10.350">
    <property type="entry name" value="Rod shape-determining protein MreC, domain 2"/>
    <property type="match status" value="1"/>
</dbReference>
<keyword evidence="7" id="KW-0812">Transmembrane</keyword>
<keyword evidence="7" id="KW-0472">Membrane</keyword>
<evidence type="ECO:0000313" key="9">
    <source>
        <dbReference type="EMBL" id="MFL0252365.1"/>
    </source>
</evidence>
<comment type="function">
    <text evidence="5">Involved in formation and maintenance of cell shape.</text>
</comment>
<dbReference type="RefSeq" id="WP_406789020.1">
    <property type="nucleotide sequence ID" value="NZ_JBJIAA010000016.1"/>
</dbReference>
<dbReference type="NCBIfam" id="TIGR00219">
    <property type="entry name" value="mreC"/>
    <property type="match status" value="1"/>
</dbReference>
<evidence type="ECO:0000256" key="7">
    <source>
        <dbReference type="SAM" id="Phobius"/>
    </source>
</evidence>
<dbReference type="InterPro" id="IPR055342">
    <property type="entry name" value="MreC_beta-barrel_core"/>
</dbReference>
<protein>
    <recommendedName>
        <fullName evidence="2 5">Cell shape-determining protein MreC</fullName>
    </recommendedName>
    <alternativeName>
        <fullName evidence="4 5">Cell shape protein MreC</fullName>
    </alternativeName>
</protein>
<evidence type="ECO:0000313" key="10">
    <source>
        <dbReference type="Proteomes" id="UP001623592"/>
    </source>
</evidence>
<keyword evidence="10" id="KW-1185">Reference proteome</keyword>
<reference evidence="9 10" key="1">
    <citation type="submission" date="2024-11" db="EMBL/GenBank/DDBJ databases">
        <authorList>
            <person name="Heng Y.C."/>
            <person name="Lim A.C.H."/>
            <person name="Lee J.K.Y."/>
            <person name="Kittelmann S."/>
        </authorList>
    </citation>
    <scope>NUCLEOTIDE SEQUENCE [LARGE SCALE GENOMIC DNA]</scope>
    <source>
        <strain evidence="9 10">WILCCON 0114</strain>
    </source>
</reference>
<evidence type="ECO:0000259" key="8">
    <source>
        <dbReference type="Pfam" id="PF04085"/>
    </source>
</evidence>
<dbReference type="Gene3D" id="2.40.10.340">
    <property type="entry name" value="Rod shape-determining protein MreC, domain 1"/>
    <property type="match status" value="1"/>
</dbReference>
<evidence type="ECO:0000256" key="4">
    <source>
        <dbReference type="ARBA" id="ARBA00032089"/>
    </source>
</evidence>
<dbReference type="PIRSF" id="PIRSF038471">
    <property type="entry name" value="MreC"/>
    <property type="match status" value="1"/>
</dbReference>
<gene>
    <name evidence="9" type="primary">mreC</name>
    <name evidence="9" type="ORF">ACJDT4_18300</name>
</gene>
<dbReference type="InterPro" id="IPR042175">
    <property type="entry name" value="Cell/Rod_MreC_2"/>
</dbReference>
<dbReference type="InterPro" id="IPR007221">
    <property type="entry name" value="MreC"/>
</dbReference>
<evidence type="ECO:0000256" key="3">
    <source>
        <dbReference type="ARBA" id="ARBA00022960"/>
    </source>
</evidence>
<proteinExistence type="inferred from homology"/>